<keyword evidence="1" id="KW-0378">Hydrolase</keyword>
<protein>
    <submittedName>
        <fullName evidence="1">Serine/threonine protein phosphatase</fullName>
        <ecNumber evidence="1">3.1.3.16</ecNumber>
    </submittedName>
</protein>
<gene>
    <name evidence="1" type="ORF">AVDCRST_MAG90-1363</name>
</gene>
<accession>A0A6J4LAY0</accession>
<reference evidence="1" key="1">
    <citation type="submission" date="2020-02" db="EMBL/GenBank/DDBJ databases">
        <authorList>
            <person name="Meier V. D."/>
        </authorList>
    </citation>
    <scope>NUCLEOTIDE SEQUENCE</scope>
    <source>
        <strain evidence="1">AVDCRST_MAG90</strain>
    </source>
</reference>
<dbReference type="AlphaFoldDB" id="A0A6J4LAY0"/>
<dbReference type="EMBL" id="CADCUC010000254">
    <property type="protein sequence ID" value="CAA9327589.1"/>
    <property type="molecule type" value="Genomic_DNA"/>
</dbReference>
<sequence length="145" mass="15933">MLLEILADGAKTPWWIQNGGDAALASFGVADPGLIPSEVVRWIAGLPTLFEDERRFYVHAGFRPGAPGRASDEHTRLWIREPFLSADYDFGKHVVHGHTPLQTLRPDARRRRTNLDTAAVFGGALTAGVFGPDRDTALEYLQVPA</sequence>
<dbReference type="GO" id="GO:0004722">
    <property type="term" value="F:protein serine/threonine phosphatase activity"/>
    <property type="evidence" value="ECO:0007669"/>
    <property type="project" value="UniProtKB-EC"/>
</dbReference>
<evidence type="ECO:0000313" key="1">
    <source>
        <dbReference type="EMBL" id="CAA9327589.1"/>
    </source>
</evidence>
<name>A0A6J4LAY0_9HYPH</name>
<dbReference type="InterPro" id="IPR050126">
    <property type="entry name" value="Ap4A_hydrolase"/>
</dbReference>
<organism evidence="1">
    <name type="scientific">uncultured Microvirga sp</name>
    <dbReference type="NCBI Taxonomy" id="412392"/>
    <lineage>
        <taxon>Bacteria</taxon>
        <taxon>Pseudomonadati</taxon>
        <taxon>Pseudomonadota</taxon>
        <taxon>Alphaproteobacteria</taxon>
        <taxon>Hyphomicrobiales</taxon>
        <taxon>Methylobacteriaceae</taxon>
        <taxon>Microvirga</taxon>
        <taxon>environmental samples</taxon>
    </lineage>
</organism>
<dbReference type="PANTHER" id="PTHR42850">
    <property type="entry name" value="METALLOPHOSPHOESTERASE"/>
    <property type="match status" value="1"/>
</dbReference>
<dbReference type="PANTHER" id="PTHR42850:SF4">
    <property type="entry name" value="ZINC-DEPENDENT ENDOPOLYPHOSPHATASE"/>
    <property type="match status" value="1"/>
</dbReference>
<dbReference type="SUPFAM" id="SSF56300">
    <property type="entry name" value="Metallo-dependent phosphatases"/>
    <property type="match status" value="1"/>
</dbReference>
<dbReference type="Gene3D" id="3.60.21.10">
    <property type="match status" value="1"/>
</dbReference>
<dbReference type="GO" id="GO:0008803">
    <property type="term" value="F:bis(5'-nucleosyl)-tetraphosphatase (symmetrical) activity"/>
    <property type="evidence" value="ECO:0007669"/>
    <property type="project" value="TreeGrafter"/>
</dbReference>
<dbReference type="InterPro" id="IPR029052">
    <property type="entry name" value="Metallo-depent_PP-like"/>
</dbReference>
<dbReference type="EC" id="3.1.3.16" evidence="1"/>
<dbReference type="GO" id="GO:0110154">
    <property type="term" value="P:RNA decapping"/>
    <property type="evidence" value="ECO:0007669"/>
    <property type="project" value="TreeGrafter"/>
</dbReference>
<proteinExistence type="predicted"/>
<dbReference type="GO" id="GO:0005737">
    <property type="term" value="C:cytoplasm"/>
    <property type="evidence" value="ECO:0007669"/>
    <property type="project" value="TreeGrafter"/>
</dbReference>